<dbReference type="Proteomes" id="UP000257109">
    <property type="component" value="Unassembled WGS sequence"/>
</dbReference>
<dbReference type="STRING" id="157652.A0A371F9L1"/>
<protein>
    <submittedName>
        <fullName evidence="1">Mitochondrial protein</fullName>
    </submittedName>
</protein>
<feature type="non-terminal residue" evidence="1">
    <location>
        <position position="1"/>
    </location>
</feature>
<dbReference type="EMBL" id="QJKJ01009989">
    <property type="protein sequence ID" value="RDX74981.1"/>
    <property type="molecule type" value="Genomic_DNA"/>
</dbReference>
<reference evidence="1" key="1">
    <citation type="submission" date="2018-05" db="EMBL/GenBank/DDBJ databases">
        <title>Draft genome of Mucuna pruriens seed.</title>
        <authorList>
            <person name="Nnadi N.E."/>
            <person name="Vos R."/>
            <person name="Hasami M.H."/>
            <person name="Devisetty U.K."/>
            <person name="Aguiy J.C."/>
        </authorList>
    </citation>
    <scope>NUCLEOTIDE SEQUENCE [LARGE SCALE GENOMIC DNA]</scope>
    <source>
        <strain evidence="1">JCA_2017</strain>
    </source>
</reference>
<gene>
    <name evidence="1" type="ORF">CR513_45195</name>
</gene>
<organism evidence="1 2">
    <name type="scientific">Mucuna pruriens</name>
    <name type="common">Velvet bean</name>
    <name type="synonym">Dolichos pruriens</name>
    <dbReference type="NCBI Taxonomy" id="157652"/>
    <lineage>
        <taxon>Eukaryota</taxon>
        <taxon>Viridiplantae</taxon>
        <taxon>Streptophyta</taxon>
        <taxon>Embryophyta</taxon>
        <taxon>Tracheophyta</taxon>
        <taxon>Spermatophyta</taxon>
        <taxon>Magnoliopsida</taxon>
        <taxon>eudicotyledons</taxon>
        <taxon>Gunneridae</taxon>
        <taxon>Pentapetalae</taxon>
        <taxon>rosids</taxon>
        <taxon>fabids</taxon>
        <taxon>Fabales</taxon>
        <taxon>Fabaceae</taxon>
        <taxon>Papilionoideae</taxon>
        <taxon>50 kb inversion clade</taxon>
        <taxon>NPAAA clade</taxon>
        <taxon>indigoferoid/millettioid clade</taxon>
        <taxon>Phaseoleae</taxon>
        <taxon>Mucuna</taxon>
    </lineage>
</organism>
<feature type="non-terminal residue" evidence="1">
    <location>
        <position position="292"/>
    </location>
</feature>
<dbReference type="AlphaFoldDB" id="A0A371F9L1"/>
<evidence type="ECO:0000313" key="1">
    <source>
        <dbReference type="EMBL" id="RDX74981.1"/>
    </source>
</evidence>
<keyword evidence="2" id="KW-1185">Reference proteome</keyword>
<accession>A0A371F9L1</accession>
<proteinExistence type="predicted"/>
<comment type="caution">
    <text evidence="1">The sequence shown here is derived from an EMBL/GenBank/DDBJ whole genome shotgun (WGS) entry which is preliminary data.</text>
</comment>
<evidence type="ECO:0000313" key="2">
    <source>
        <dbReference type="Proteomes" id="UP000257109"/>
    </source>
</evidence>
<name>A0A371F9L1_MUCPR</name>
<sequence>SKCKDTNVEPREFLHGLNSEYDPIRVQILGEEKFPSLSKKTLTKSSRGEYYTYCTQLEHIKDTCYKLYGKENVLEQVDRNKGLIQMWVNQSTFDKENELTIGRTIEVAKEQGGLYYLQHTKIDKNTNKEDDVQVQEVTKLTLILEQIQLPKPKVSILENSIEDVTNDMSIALRKGKQSCLKYPISQFMYIDHLSVQHQSFIVVIGAIKTPTSVKVALKDDNWVQPMKEEMKALEKNSTWEIIDRLKDKRIYTVKYKSDGTLEQYKTRLVAKGYTQTYGIDYEETFSLVAKMN</sequence>